<sequence length="41" mass="4600">MGGRHYLALRVLIINAATLRWCIISLIMIADCDGFVKKLLP</sequence>
<reference evidence="2 3" key="1">
    <citation type="submission" date="2015-01" db="EMBL/GenBank/DDBJ databases">
        <title>Evolution of Trichinella species and genotypes.</title>
        <authorList>
            <person name="Korhonen P.K."/>
            <person name="Edoardo P."/>
            <person name="Giuseppe L.R."/>
            <person name="Gasser R.B."/>
        </authorList>
    </citation>
    <scope>NUCLEOTIDE SEQUENCE [LARGE SCALE GENOMIC DNA]</scope>
    <source>
        <strain evidence="2">ISS13</strain>
    </source>
</reference>
<dbReference type="EMBL" id="JYDR01000843">
    <property type="protein sequence ID" value="KRY63830.1"/>
    <property type="molecule type" value="Genomic_DNA"/>
</dbReference>
<comment type="caution">
    <text evidence="2">The sequence shown here is derived from an EMBL/GenBank/DDBJ whole genome shotgun (WGS) entry which is preliminary data.</text>
</comment>
<proteinExistence type="predicted"/>
<accession>A0A0V1DRD9</accession>
<keyword evidence="1" id="KW-1133">Transmembrane helix</keyword>
<evidence type="ECO:0000313" key="2">
    <source>
        <dbReference type="EMBL" id="KRY63830.1"/>
    </source>
</evidence>
<keyword evidence="1" id="KW-0472">Membrane</keyword>
<name>A0A0V1DRD9_TRIPS</name>
<feature type="transmembrane region" description="Helical" evidence="1">
    <location>
        <begin position="7"/>
        <end position="30"/>
    </location>
</feature>
<keyword evidence="1" id="KW-0812">Transmembrane</keyword>
<evidence type="ECO:0000313" key="3">
    <source>
        <dbReference type="Proteomes" id="UP000054632"/>
    </source>
</evidence>
<evidence type="ECO:0000256" key="1">
    <source>
        <dbReference type="SAM" id="Phobius"/>
    </source>
</evidence>
<organism evidence="2 3">
    <name type="scientific">Trichinella pseudospiralis</name>
    <name type="common">Parasitic roundworm</name>
    <dbReference type="NCBI Taxonomy" id="6337"/>
    <lineage>
        <taxon>Eukaryota</taxon>
        <taxon>Metazoa</taxon>
        <taxon>Ecdysozoa</taxon>
        <taxon>Nematoda</taxon>
        <taxon>Enoplea</taxon>
        <taxon>Dorylaimia</taxon>
        <taxon>Trichinellida</taxon>
        <taxon>Trichinellidae</taxon>
        <taxon>Trichinella</taxon>
    </lineage>
</organism>
<dbReference type="AlphaFoldDB" id="A0A0V1DRD9"/>
<dbReference type="Proteomes" id="UP000054632">
    <property type="component" value="Unassembled WGS sequence"/>
</dbReference>
<gene>
    <name evidence="2" type="ORF">T4A_14009</name>
</gene>
<protein>
    <submittedName>
        <fullName evidence="2">Uncharacterized protein</fullName>
    </submittedName>
</protein>